<dbReference type="InterPro" id="IPR013162">
    <property type="entry name" value="CD80_C2-set"/>
</dbReference>
<feature type="domain" description="Ig-like" evidence="4">
    <location>
        <begin position="203"/>
        <end position="260"/>
    </location>
</feature>
<evidence type="ECO:0000259" key="4">
    <source>
        <dbReference type="PROSITE" id="PS50835"/>
    </source>
</evidence>
<sequence length="260" mass="29409">MGPRYRAFFVYTAFVKWVKTILWSISNSPTMFYDARIESEWSSDTFDIDHRLVPHVQKNPAELTITKLTEEDQDLYHCRVDFLLSPTRNVGVNLTVTVLPRAPFIFDELNNKVDRTTGPHQEGDTLVLNCLVVGGRPPPHISWYSGESLVDESDGENEVPGVKENQLYLPLAREHAAPLTCRASNTKLVPPVSTTLHVELYLPVESVRISWSEGASNGTLRSGRRAVARCVARGSQPLPDVTWWLDHRHLTQHSNKVRLT</sequence>
<dbReference type="OrthoDB" id="9448246at2759"/>
<comment type="caution">
    <text evidence="5">The sequence shown here is derived from an EMBL/GenBank/DDBJ whole genome shotgun (WGS) entry which is preliminary data.</text>
</comment>
<dbReference type="InterPro" id="IPR036179">
    <property type="entry name" value="Ig-like_dom_sf"/>
</dbReference>
<dbReference type="Proteomes" id="UP000299102">
    <property type="component" value="Unassembled WGS sequence"/>
</dbReference>
<organism evidence="5 6">
    <name type="scientific">Eumeta variegata</name>
    <name type="common">Bagworm moth</name>
    <name type="synonym">Eumeta japonica</name>
    <dbReference type="NCBI Taxonomy" id="151549"/>
    <lineage>
        <taxon>Eukaryota</taxon>
        <taxon>Metazoa</taxon>
        <taxon>Ecdysozoa</taxon>
        <taxon>Arthropoda</taxon>
        <taxon>Hexapoda</taxon>
        <taxon>Insecta</taxon>
        <taxon>Pterygota</taxon>
        <taxon>Neoptera</taxon>
        <taxon>Endopterygota</taxon>
        <taxon>Lepidoptera</taxon>
        <taxon>Glossata</taxon>
        <taxon>Ditrysia</taxon>
        <taxon>Tineoidea</taxon>
        <taxon>Psychidae</taxon>
        <taxon>Oiketicinae</taxon>
        <taxon>Eumeta</taxon>
    </lineage>
</organism>
<dbReference type="InterPro" id="IPR003599">
    <property type="entry name" value="Ig_sub"/>
</dbReference>
<gene>
    <name evidence="5" type="primary">syg-2</name>
    <name evidence="5" type="ORF">EVAR_38869_1</name>
</gene>
<dbReference type="Pfam" id="PF08205">
    <property type="entry name" value="C2-set_2"/>
    <property type="match status" value="2"/>
</dbReference>
<comment type="subcellular location">
    <subcellularLocation>
        <location evidence="1">Membrane</location>
        <topology evidence="1">Single-pass membrane protein</topology>
    </subcellularLocation>
</comment>
<dbReference type="STRING" id="151549.A0A4C1X6G7"/>
<dbReference type="PROSITE" id="PS50835">
    <property type="entry name" value="IG_LIKE"/>
    <property type="match status" value="2"/>
</dbReference>
<evidence type="ECO:0000313" key="6">
    <source>
        <dbReference type="Proteomes" id="UP000299102"/>
    </source>
</evidence>
<keyword evidence="6" id="KW-1185">Reference proteome</keyword>
<proteinExistence type="predicted"/>
<dbReference type="AlphaFoldDB" id="A0A4C1X6G7"/>
<dbReference type="InterPro" id="IPR013783">
    <property type="entry name" value="Ig-like_fold"/>
</dbReference>
<evidence type="ECO:0000313" key="5">
    <source>
        <dbReference type="EMBL" id="GBP58630.1"/>
    </source>
</evidence>
<keyword evidence="2" id="KW-0472">Membrane</keyword>
<dbReference type="PANTHER" id="PTHR23278:SF19">
    <property type="entry name" value="OBSCURIN"/>
    <property type="match status" value="1"/>
</dbReference>
<evidence type="ECO:0000256" key="3">
    <source>
        <dbReference type="ARBA" id="ARBA00023157"/>
    </source>
</evidence>
<feature type="domain" description="Ig-like" evidence="4">
    <location>
        <begin position="103"/>
        <end position="197"/>
    </location>
</feature>
<evidence type="ECO:0000256" key="2">
    <source>
        <dbReference type="ARBA" id="ARBA00023136"/>
    </source>
</evidence>
<accession>A0A4C1X6G7</accession>
<name>A0A4C1X6G7_EUMVA</name>
<dbReference type="GO" id="GO:0016020">
    <property type="term" value="C:membrane"/>
    <property type="evidence" value="ECO:0007669"/>
    <property type="project" value="UniProtKB-SubCell"/>
</dbReference>
<dbReference type="InterPro" id="IPR007110">
    <property type="entry name" value="Ig-like_dom"/>
</dbReference>
<dbReference type="EMBL" id="BGZK01000740">
    <property type="protein sequence ID" value="GBP58630.1"/>
    <property type="molecule type" value="Genomic_DNA"/>
</dbReference>
<reference evidence="5 6" key="1">
    <citation type="journal article" date="2019" name="Commun. Biol.">
        <title>The bagworm genome reveals a unique fibroin gene that provides high tensile strength.</title>
        <authorList>
            <person name="Kono N."/>
            <person name="Nakamura H."/>
            <person name="Ohtoshi R."/>
            <person name="Tomita M."/>
            <person name="Numata K."/>
            <person name="Arakawa K."/>
        </authorList>
    </citation>
    <scope>NUCLEOTIDE SEQUENCE [LARGE SCALE GENOMIC DNA]</scope>
</reference>
<protein>
    <submittedName>
        <fullName evidence="5">Synaptogenesis protein syg-2</fullName>
    </submittedName>
</protein>
<dbReference type="SUPFAM" id="SSF48726">
    <property type="entry name" value="Immunoglobulin"/>
    <property type="match status" value="2"/>
</dbReference>
<dbReference type="PANTHER" id="PTHR23278">
    <property type="entry name" value="SIDESTEP PROTEIN"/>
    <property type="match status" value="1"/>
</dbReference>
<dbReference type="SMART" id="SM00409">
    <property type="entry name" value="IG"/>
    <property type="match status" value="2"/>
</dbReference>
<keyword evidence="3" id="KW-1015">Disulfide bond</keyword>
<evidence type="ECO:0000256" key="1">
    <source>
        <dbReference type="ARBA" id="ARBA00004167"/>
    </source>
</evidence>
<dbReference type="Gene3D" id="2.60.40.10">
    <property type="entry name" value="Immunoglobulins"/>
    <property type="match status" value="3"/>
</dbReference>